<feature type="compositionally biased region" description="Acidic residues" evidence="1">
    <location>
        <begin position="139"/>
        <end position="153"/>
    </location>
</feature>
<reference evidence="3" key="1">
    <citation type="submission" date="2023-01" db="EMBL/GenBank/DDBJ databases">
        <authorList>
            <person name="Piombo E."/>
        </authorList>
    </citation>
    <scope>NUCLEOTIDE SEQUENCE</scope>
</reference>
<evidence type="ECO:0000313" key="3">
    <source>
        <dbReference type="EMBL" id="CAI6080602.1"/>
    </source>
</evidence>
<sequence>MQGLNDDDIKRIEDLHISKGKHSQYEITCLSLTFHPTDSLRPPVLYQGYVDDFAPPAGPPPGRPPANDLMTKESYEPLAPLDKNKKDKKCWGISPDNILGFAAGAAVGATVGSVVGYKAGKRKGKKEEMERKEENEATGSEDGEDNSEGEDAVEEKSTAYAEYSHFNEWPLLDVDRECDICDETTCILGPYIHCKKCNDGDFDICQGCLFQGFGCKGKGHKWLKQYLRCFCDPCGQLIQG</sequence>
<evidence type="ECO:0000313" key="4">
    <source>
        <dbReference type="Proteomes" id="UP001160390"/>
    </source>
</evidence>
<feature type="region of interest" description="Disordered" evidence="1">
    <location>
        <begin position="122"/>
        <end position="154"/>
    </location>
</feature>
<keyword evidence="2" id="KW-0472">Membrane</keyword>
<keyword evidence="2" id="KW-0812">Transmembrane</keyword>
<dbReference type="EMBL" id="CABFNP030000705">
    <property type="protein sequence ID" value="CAI6080602.1"/>
    <property type="molecule type" value="Genomic_DNA"/>
</dbReference>
<feature type="transmembrane region" description="Helical" evidence="2">
    <location>
        <begin position="98"/>
        <end position="117"/>
    </location>
</feature>
<evidence type="ECO:0000256" key="2">
    <source>
        <dbReference type="SAM" id="Phobius"/>
    </source>
</evidence>
<dbReference type="AlphaFoldDB" id="A0AA35LUW3"/>
<dbReference type="Proteomes" id="UP001160390">
    <property type="component" value="Unassembled WGS sequence"/>
</dbReference>
<feature type="compositionally biased region" description="Basic and acidic residues" evidence="1">
    <location>
        <begin position="125"/>
        <end position="135"/>
    </location>
</feature>
<organism evidence="3 4">
    <name type="scientific">Clonostachys chloroleuca</name>
    <dbReference type="NCBI Taxonomy" id="1926264"/>
    <lineage>
        <taxon>Eukaryota</taxon>
        <taxon>Fungi</taxon>
        <taxon>Dikarya</taxon>
        <taxon>Ascomycota</taxon>
        <taxon>Pezizomycotina</taxon>
        <taxon>Sordariomycetes</taxon>
        <taxon>Hypocreomycetidae</taxon>
        <taxon>Hypocreales</taxon>
        <taxon>Bionectriaceae</taxon>
        <taxon>Clonostachys</taxon>
    </lineage>
</organism>
<feature type="non-terminal residue" evidence="3">
    <location>
        <position position="240"/>
    </location>
</feature>
<proteinExistence type="predicted"/>
<gene>
    <name evidence="3" type="ORF">CCHLO57077_00003752</name>
</gene>
<evidence type="ECO:0000256" key="1">
    <source>
        <dbReference type="SAM" id="MobiDB-lite"/>
    </source>
</evidence>
<protein>
    <submittedName>
        <fullName evidence="3">Uncharacterized protein</fullName>
    </submittedName>
</protein>
<keyword evidence="4" id="KW-1185">Reference proteome</keyword>
<comment type="caution">
    <text evidence="3">The sequence shown here is derived from an EMBL/GenBank/DDBJ whole genome shotgun (WGS) entry which is preliminary data.</text>
</comment>
<keyword evidence="2" id="KW-1133">Transmembrane helix</keyword>
<name>A0AA35LUW3_9HYPO</name>
<accession>A0AA35LUW3</accession>